<dbReference type="SMART" id="SM00321">
    <property type="entry name" value="WSC"/>
    <property type="match status" value="1"/>
</dbReference>
<dbReference type="OrthoDB" id="198735at2759"/>
<keyword evidence="6" id="KW-0812">Transmembrane</keyword>
<dbReference type="CDD" id="cd02247">
    <property type="entry name" value="cupin_pirin_C"/>
    <property type="match status" value="1"/>
</dbReference>
<dbReference type="Pfam" id="PF01822">
    <property type="entry name" value="WSC"/>
    <property type="match status" value="1"/>
</dbReference>
<evidence type="ECO:0000256" key="1">
    <source>
        <dbReference type="ARBA" id="ARBA00007347"/>
    </source>
</evidence>
<feature type="domain" description="WSC" evidence="7">
    <location>
        <begin position="166"/>
        <end position="256"/>
    </location>
</feature>
<dbReference type="PANTHER" id="PTHR13903:SF8">
    <property type="entry name" value="PIRIN"/>
    <property type="match status" value="1"/>
</dbReference>
<dbReference type="InterPro" id="IPR013892">
    <property type="entry name" value="Cyt_c_biogenesis_Cmc1-like"/>
</dbReference>
<dbReference type="Pfam" id="PF08583">
    <property type="entry name" value="Cmc1"/>
    <property type="match status" value="1"/>
</dbReference>
<comment type="caution">
    <text evidence="8">The sequence shown here is derived from an EMBL/GenBank/DDBJ whole genome shotgun (WGS) entry which is preliminary data.</text>
</comment>
<feature type="compositionally biased region" description="Polar residues" evidence="5">
    <location>
        <begin position="640"/>
        <end position="659"/>
    </location>
</feature>
<keyword evidence="6" id="KW-1133">Transmembrane helix</keyword>
<evidence type="ECO:0000313" key="8">
    <source>
        <dbReference type="EMBL" id="OZJ02487.1"/>
    </source>
</evidence>
<evidence type="ECO:0000256" key="2">
    <source>
        <dbReference type="ARBA" id="ARBA00008416"/>
    </source>
</evidence>
<dbReference type="InterPro" id="IPR012093">
    <property type="entry name" value="Pirin"/>
</dbReference>
<dbReference type="Gene3D" id="2.60.120.10">
    <property type="entry name" value="Jelly Rolls"/>
    <property type="match status" value="2"/>
</dbReference>
<dbReference type="EMBL" id="MVBO01000148">
    <property type="protein sequence ID" value="OZJ02487.1"/>
    <property type="molecule type" value="Genomic_DNA"/>
</dbReference>
<dbReference type="Pfam" id="PF05726">
    <property type="entry name" value="Pirin_C"/>
    <property type="match status" value="1"/>
</dbReference>
<dbReference type="Proteomes" id="UP000242875">
    <property type="component" value="Unassembled WGS sequence"/>
</dbReference>
<dbReference type="PROSITE" id="PS51212">
    <property type="entry name" value="WSC"/>
    <property type="match status" value="1"/>
</dbReference>
<feature type="region of interest" description="Disordered" evidence="5">
    <location>
        <begin position="1072"/>
        <end position="1112"/>
    </location>
</feature>
<protein>
    <recommendedName>
        <fullName evidence="7">WSC domain-containing protein</fullName>
    </recommendedName>
</protein>
<proteinExistence type="inferred from homology"/>
<keyword evidence="3" id="KW-1015">Disulfide bond</keyword>
<dbReference type="InterPro" id="IPR011051">
    <property type="entry name" value="RmlC_Cupin_sf"/>
</dbReference>
<dbReference type="InterPro" id="IPR002889">
    <property type="entry name" value="WSC_carb-bd"/>
</dbReference>
<comment type="similarity">
    <text evidence="1">Belongs to the CMC family.</text>
</comment>
<dbReference type="Pfam" id="PF02678">
    <property type="entry name" value="Pirin"/>
    <property type="match status" value="1"/>
</dbReference>
<dbReference type="InterPro" id="IPR014710">
    <property type="entry name" value="RmlC-like_jellyroll"/>
</dbReference>
<evidence type="ECO:0000256" key="4">
    <source>
        <dbReference type="RuleBase" id="RU003457"/>
    </source>
</evidence>
<name>A0A261XVV6_9FUNG</name>
<comment type="similarity">
    <text evidence="2 4">Belongs to the pirin family.</text>
</comment>
<feature type="compositionally biased region" description="Low complexity" evidence="5">
    <location>
        <begin position="537"/>
        <end position="548"/>
    </location>
</feature>
<feature type="region of interest" description="Disordered" evidence="5">
    <location>
        <begin position="537"/>
        <end position="681"/>
    </location>
</feature>
<feature type="compositionally biased region" description="Polar residues" evidence="5">
    <location>
        <begin position="1102"/>
        <end position="1112"/>
    </location>
</feature>
<evidence type="ECO:0000256" key="3">
    <source>
        <dbReference type="ARBA" id="ARBA00023157"/>
    </source>
</evidence>
<dbReference type="CDD" id="cd02909">
    <property type="entry name" value="cupin_pirin_N"/>
    <property type="match status" value="1"/>
</dbReference>
<dbReference type="PANTHER" id="PTHR13903">
    <property type="entry name" value="PIRIN-RELATED"/>
    <property type="match status" value="1"/>
</dbReference>
<gene>
    <name evidence="8" type="ORF">BZG36_04367</name>
</gene>
<sequence>MHPPLAEHKHPACYDLIKALEDCHNSGLFNKFFGGCNQLKLDLNKCLGQEFNEVRAENRRKAQEKRTRCQIAEIFALQTFISLMDDFYTQVPWSPPKDSPPSLYMIFILSGVSVIVMLFNVIYDRSPARRLAVLPNALITLFLSVLWVAVTLYTLYSYQGFDDCNKNASLGCYLDDQYQRDLQYFNESDPYMSISFCRGNCLQLGYPYAGLQNGTQCWCGYHYGTKGASQSCDTHCAGDVVDICGGEYSNNVYYSSLDVGAADSVDCNLTNSIGAFTVIATVTLICSFMLLVGNGRKKGKGLLAGTMPSTYSLEELNNRSQVASQGPAASMNSEPIQHANALNAGQYAQFQSIAQNSAVNETYQNVSVFPLSPPNHVDYMAFATAPSYPGTPFTFHQSLPSYNTPPQNAQSLHLTFPYHPPSASPQTSSVSAQSHWEAIPASQPRPPVAIAAHGQPTVSSQPAGEESSYPPNDKQTMILATAYPNHANGHHPHQVPLSNNPSGYVVYDANGVPHWTPQLPNNAFMWANPPYLLSSLQSPSHLPQQPVQPAVPNDHHQPQHSPPVSVPPTIPENSTPPTQDTEHSMGSDMDATSTAAIPPIASSQVPSPQQRPQPSPTPSLLVSETAPSEGTDDRPIRDINPQQSARRQVKSTITLSRQQLRYAKAPRHRIRPPNAEGNKGSVHCTNLQTCLIFSVMASQLLKSRSIIKTVLSREQPEGAGATVRRSIGRPELRNFDPFLLLDDFTIQPPAGFPDHPHRGFETVTYLLEGEVHHEDHKGHKGKIGPGDLQWMSAGRGILHAEMPGSQKGRGLQLWVNLPAKHKMDEPNYQELLAKDIPQVTPEEGINIKVIAGESYGTKARVVTKTPTMYIDIDMAPGKVVNQSIPADYHGFIYTLNGKALFGDEKKLVESHHTAVLDTSSATNIRIETPSNSSARFVVIAGAPIKEPIVQYGPFVMNTEREIFDAMRDFDKGLNGFEGAKKWQSEIGDMTFKSLLVPNLIVSIIMKVISIIGLLALSQVYAQSMSGPALTTSVKPSRYATIPAPMQSGIGGGSDGSSSTGLNSQYATISLSRAPMSTPAPGGSPGVGGGGGANLGKSNANGNISANETDSEIQMSPEAPLVETSVVKPQSLATLRSLLGSYKDARKAYVRAKDSSDRAIDGGEAYNIIKKIVQMLTPDILRQGLIPILLEVGGLTPANKKKRPSVPHLSLSEEILHIWLPLLWILDDLNDTFMEELCTAMLTRLHPPEELLLSSNFGGPPRFGAQPKPEKEHVSTSHMLSLVAWLKVFIEGYHQATHTIRNPKHPNFLDNLPVDDMLEFCLRNINPYTRVLLQVLAENDRTLLKPIQPFIRYIDKVLTLSPANDSKRQLTEADMERELALLQQECRRITEHKKNTAFDPEAGAFQEDMEMLQDSAWSIFPTNDWKPSPIGCMPDKSFSQLDLPLELDGDVIPM</sequence>
<feature type="compositionally biased region" description="Pro residues" evidence="5">
    <location>
        <begin position="560"/>
        <end position="570"/>
    </location>
</feature>
<dbReference type="InterPro" id="IPR008778">
    <property type="entry name" value="Pirin_C_dom"/>
</dbReference>
<dbReference type="SUPFAM" id="SSF51182">
    <property type="entry name" value="RmlC-like cupins"/>
    <property type="match status" value="1"/>
</dbReference>
<accession>A0A261XVV6</accession>
<feature type="transmembrane region" description="Helical" evidence="6">
    <location>
        <begin position="104"/>
        <end position="123"/>
    </location>
</feature>
<evidence type="ECO:0000256" key="5">
    <source>
        <dbReference type="SAM" id="MobiDB-lite"/>
    </source>
</evidence>
<keyword evidence="9" id="KW-1185">Reference proteome</keyword>
<reference evidence="8 9" key="1">
    <citation type="journal article" date="2017" name="Mycologia">
        <title>Bifiguratus adelaidae, gen. et sp. nov., a new member of Mucoromycotina in endophytic and soil-dwelling habitats.</title>
        <authorList>
            <person name="Torres-Cruz T.J."/>
            <person name="Billingsley Tobias T.L."/>
            <person name="Almatruk M."/>
            <person name="Hesse C."/>
            <person name="Kuske C.R."/>
            <person name="Desiro A."/>
            <person name="Benucci G.M."/>
            <person name="Bonito G."/>
            <person name="Stajich J.E."/>
            <person name="Dunlap C."/>
            <person name="Arnold A.E."/>
            <person name="Porras-Alfaro A."/>
        </authorList>
    </citation>
    <scope>NUCLEOTIDE SEQUENCE [LARGE SCALE GENOMIC DNA]</scope>
    <source>
        <strain evidence="8 9">AZ0501</strain>
    </source>
</reference>
<feature type="transmembrane region" description="Helical" evidence="6">
    <location>
        <begin position="273"/>
        <end position="292"/>
    </location>
</feature>
<feature type="transmembrane region" description="Helical" evidence="6">
    <location>
        <begin position="135"/>
        <end position="156"/>
    </location>
</feature>
<evidence type="ECO:0000313" key="9">
    <source>
        <dbReference type="Proteomes" id="UP000242875"/>
    </source>
</evidence>
<feature type="compositionally biased region" description="Gly residues" evidence="5">
    <location>
        <begin position="1082"/>
        <end position="1093"/>
    </location>
</feature>
<feature type="transmembrane region" description="Helical" evidence="6">
    <location>
        <begin position="999"/>
        <end position="1021"/>
    </location>
</feature>
<dbReference type="InterPro" id="IPR003829">
    <property type="entry name" value="Pirin_N_dom"/>
</dbReference>
<evidence type="ECO:0000256" key="6">
    <source>
        <dbReference type="SAM" id="Phobius"/>
    </source>
</evidence>
<keyword evidence="6" id="KW-0472">Membrane</keyword>
<organism evidence="8 9">
    <name type="scientific">Bifiguratus adelaidae</name>
    <dbReference type="NCBI Taxonomy" id="1938954"/>
    <lineage>
        <taxon>Eukaryota</taxon>
        <taxon>Fungi</taxon>
        <taxon>Fungi incertae sedis</taxon>
        <taxon>Mucoromycota</taxon>
        <taxon>Mucoromycotina</taxon>
        <taxon>Endogonomycetes</taxon>
        <taxon>Endogonales</taxon>
        <taxon>Endogonales incertae sedis</taxon>
        <taxon>Bifiguratus</taxon>
    </lineage>
</organism>
<evidence type="ECO:0000259" key="7">
    <source>
        <dbReference type="PROSITE" id="PS51212"/>
    </source>
</evidence>